<evidence type="ECO:0000313" key="2">
    <source>
        <dbReference type="Proteomes" id="UP001152531"/>
    </source>
</evidence>
<dbReference type="EMBL" id="CALSDN010000014">
    <property type="protein sequence ID" value="CAH6723317.1"/>
    <property type="molecule type" value="Genomic_DNA"/>
</dbReference>
<keyword evidence="2" id="KW-1185">Reference proteome</keyword>
<accession>A0ACA9YEZ3</accession>
<organism evidence="1 2">
    <name type="scientific">[Candida] jaroonii</name>
    <dbReference type="NCBI Taxonomy" id="467808"/>
    <lineage>
        <taxon>Eukaryota</taxon>
        <taxon>Fungi</taxon>
        <taxon>Dikarya</taxon>
        <taxon>Ascomycota</taxon>
        <taxon>Saccharomycotina</taxon>
        <taxon>Pichiomycetes</taxon>
        <taxon>Debaryomycetaceae</taxon>
        <taxon>Yamadazyma</taxon>
    </lineage>
</organism>
<name>A0ACA9YEZ3_9ASCO</name>
<dbReference type="Proteomes" id="UP001152531">
    <property type="component" value="Unassembled WGS sequence"/>
</dbReference>
<gene>
    <name evidence="1" type="ORF">CLIB1444_14S01376</name>
</gene>
<proteinExistence type="predicted"/>
<reference evidence="1" key="1">
    <citation type="submission" date="2022-06" db="EMBL/GenBank/DDBJ databases">
        <authorList>
            <person name="Legras J.-L."/>
            <person name="Devillers H."/>
            <person name="Grondin C."/>
        </authorList>
    </citation>
    <scope>NUCLEOTIDE SEQUENCE</scope>
    <source>
        <strain evidence="1">CLIB 1444</strain>
    </source>
</reference>
<comment type="caution">
    <text evidence="1">The sequence shown here is derived from an EMBL/GenBank/DDBJ whole genome shotgun (WGS) entry which is preliminary data.</text>
</comment>
<evidence type="ECO:0000313" key="1">
    <source>
        <dbReference type="EMBL" id="CAH6723317.1"/>
    </source>
</evidence>
<protein>
    <submittedName>
        <fullName evidence="1">Uncharacterized protein</fullName>
    </submittedName>
</protein>
<sequence length="457" mass="51683">MISIFIPNKSITPHPSSFTASNQKQLAYFDEIVQGFIQVPPTKDLQLSVEIFIVPSEYDDISKFSIQTLPVTKLVYEGDQLIYEFETSINYPKKKLNNPKIIFNAVMKKKNKVIEKSSTIPDFKPKERNLLSELAVVEPTTAIEPSHESEEQISSAKLEMPVITPLLIKLKSTKPAGKNNILLISFSIEASESLLKLNKEMTLDISKFNIDFRGNLKNLNLIEFPLKLNINESINLNYKLVNFNEDSTKQLNIEINLKVHEQHISSNLINTSWLPVIDFNLVAPPINQSLKTTQSSLALTKKRSPTVPRRIGSNVTVNLNNSNLYGLKLSFLGKLTIETGEIVHWKVQAINQSFNRLNLSIILNKTDKKKFHNSELMLTYQNITNFQNYTNLKLDNHGVIILDNDIRLSLDGNSVFETEIKLLGVSKGIHNLNGLNIYDLNSGDCIDFGKLVEVFVV</sequence>